<evidence type="ECO:0000259" key="1">
    <source>
        <dbReference type="Pfam" id="PF01979"/>
    </source>
</evidence>
<organism evidence="2 3">
    <name type="scientific">Fodinicurvata halophila</name>
    <dbReference type="NCBI Taxonomy" id="1419723"/>
    <lineage>
        <taxon>Bacteria</taxon>
        <taxon>Pseudomonadati</taxon>
        <taxon>Pseudomonadota</taxon>
        <taxon>Alphaproteobacteria</taxon>
        <taxon>Rhodospirillales</taxon>
        <taxon>Rhodovibrionaceae</taxon>
        <taxon>Fodinicurvata</taxon>
    </lineage>
</organism>
<accession>A0ABV8UGM4</accession>
<dbReference type="Gene3D" id="2.30.40.10">
    <property type="entry name" value="Urease, subunit C, domain 1"/>
    <property type="match status" value="1"/>
</dbReference>
<dbReference type="InterPro" id="IPR057744">
    <property type="entry name" value="OTAase-like"/>
</dbReference>
<feature type="domain" description="Amidohydrolase-related" evidence="1">
    <location>
        <begin position="56"/>
        <end position="409"/>
    </location>
</feature>
<dbReference type="SUPFAM" id="SSF51338">
    <property type="entry name" value="Composite domain of metallo-dependent hydrolases"/>
    <property type="match status" value="1"/>
</dbReference>
<gene>
    <name evidence="2" type="ORF">ACFOW6_02110</name>
</gene>
<name>A0ABV8UGM4_9PROT</name>
<dbReference type="InterPro" id="IPR032466">
    <property type="entry name" value="Metal_Hydrolase"/>
</dbReference>
<dbReference type="InterPro" id="IPR011059">
    <property type="entry name" value="Metal-dep_hydrolase_composite"/>
</dbReference>
<dbReference type="InterPro" id="IPR006680">
    <property type="entry name" value="Amidohydro-rel"/>
</dbReference>
<sequence length="429" mass="46720">MGDYLFTNVRILDGSGDHPYSGEVLVQGNRIKQVSRSSGRSTGGNGHTVIDGAGATLMPGMTEAHTHLSWNDQPSLEAIQQMPLEEHTLFTAEMAKRYIEMGFTSCMGAASAKARLDVVIRDAINQGRIPGPRYSAASQEITTLGGLGDTSPPHLDFPELSFGCIVSGVEEMRRAVRQFIKYGCDTIKLNLSGEEIAGVGAEETPMTDEEAAVAVSEAKRRGLRVAAHARSNESIKMCIRHGIEIIYHASFADEETLDLLEANKDKHFVAPGLAWLIRTSKNAAEYGVHPDSSLGMMYAREAEIATETMRKMHRRGIRVLPGGDYGFAWIPHGTNAKDLEYFVDRVGMSPMEAIVSATKLGGQIMGRPDELGLLKEGYLADLILVDGDPVANIRILQERARILAVMKDGSFYRAPDVTAQGRSSLRWAG</sequence>
<dbReference type="EMBL" id="JBHSCW010000001">
    <property type="protein sequence ID" value="MFC4350330.1"/>
    <property type="molecule type" value="Genomic_DNA"/>
</dbReference>
<proteinExistence type="predicted"/>
<dbReference type="CDD" id="cd01299">
    <property type="entry name" value="Met_dep_hydrolase_A"/>
    <property type="match status" value="1"/>
</dbReference>
<dbReference type="Proteomes" id="UP001595799">
    <property type="component" value="Unassembled WGS sequence"/>
</dbReference>
<protein>
    <submittedName>
        <fullName evidence="2">Amidohydrolase family protein</fullName>
    </submittedName>
</protein>
<keyword evidence="3" id="KW-1185">Reference proteome</keyword>
<dbReference type="RefSeq" id="WP_382420664.1">
    <property type="nucleotide sequence ID" value="NZ_JBHSCW010000001.1"/>
</dbReference>
<comment type="caution">
    <text evidence="2">The sequence shown here is derived from an EMBL/GenBank/DDBJ whole genome shotgun (WGS) entry which is preliminary data.</text>
</comment>
<reference evidence="3" key="1">
    <citation type="journal article" date="2019" name="Int. J. Syst. Evol. Microbiol.">
        <title>The Global Catalogue of Microorganisms (GCM) 10K type strain sequencing project: providing services to taxonomists for standard genome sequencing and annotation.</title>
        <authorList>
            <consortium name="The Broad Institute Genomics Platform"/>
            <consortium name="The Broad Institute Genome Sequencing Center for Infectious Disease"/>
            <person name="Wu L."/>
            <person name="Ma J."/>
        </authorList>
    </citation>
    <scope>NUCLEOTIDE SEQUENCE [LARGE SCALE GENOMIC DNA]</scope>
    <source>
        <strain evidence="3">CECT 8472</strain>
    </source>
</reference>
<dbReference type="PANTHER" id="PTHR43135">
    <property type="entry name" value="ALPHA-D-RIBOSE 1-METHYLPHOSPHONATE 5-TRIPHOSPHATE DIPHOSPHATASE"/>
    <property type="match status" value="1"/>
</dbReference>
<dbReference type="InterPro" id="IPR051781">
    <property type="entry name" value="Metallo-dep_Hydrolase"/>
</dbReference>
<dbReference type="Pfam" id="PF01979">
    <property type="entry name" value="Amidohydro_1"/>
    <property type="match status" value="1"/>
</dbReference>
<evidence type="ECO:0000313" key="3">
    <source>
        <dbReference type="Proteomes" id="UP001595799"/>
    </source>
</evidence>
<dbReference type="SUPFAM" id="SSF51556">
    <property type="entry name" value="Metallo-dependent hydrolases"/>
    <property type="match status" value="1"/>
</dbReference>
<dbReference type="PANTHER" id="PTHR43135:SF3">
    <property type="entry name" value="ALPHA-D-RIBOSE 1-METHYLPHOSPHONATE 5-TRIPHOSPHATE DIPHOSPHATASE"/>
    <property type="match status" value="1"/>
</dbReference>
<dbReference type="Gene3D" id="3.20.20.140">
    <property type="entry name" value="Metal-dependent hydrolases"/>
    <property type="match status" value="1"/>
</dbReference>
<evidence type="ECO:0000313" key="2">
    <source>
        <dbReference type="EMBL" id="MFC4350330.1"/>
    </source>
</evidence>